<dbReference type="RefSeq" id="WP_089399984.1">
    <property type="nucleotide sequence ID" value="NZ_FZOT01000009.1"/>
</dbReference>
<dbReference type="EMBL" id="FZOT01000009">
    <property type="protein sequence ID" value="SNS91168.1"/>
    <property type="molecule type" value="Genomic_DNA"/>
</dbReference>
<accession>A0A239ID55</accession>
<protein>
    <submittedName>
        <fullName evidence="1">Uncharacterized protein</fullName>
    </submittedName>
</protein>
<dbReference type="AlphaFoldDB" id="A0A239ID55"/>
<name>A0A239ID55_9BURK</name>
<evidence type="ECO:0000313" key="2">
    <source>
        <dbReference type="Proteomes" id="UP000198284"/>
    </source>
</evidence>
<keyword evidence="2" id="KW-1185">Reference proteome</keyword>
<dbReference type="Proteomes" id="UP000198284">
    <property type="component" value="Unassembled WGS sequence"/>
</dbReference>
<sequence>MNKKYILSIYVQAHDGALVWDHTELNEEQARPFERAQTHTGYQQAFEGLTGQRDRVFVPLQAPLSSAIH</sequence>
<reference evidence="1 2" key="1">
    <citation type="submission" date="2017-06" db="EMBL/GenBank/DDBJ databases">
        <authorList>
            <person name="Kim H.J."/>
            <person name="Triplett B.A."/>
        </authorList>
    </citation>
    <scope>NUCLEOTIDE SEQUENCE [LARGE SCALE GENOMIC DNA]</scope>
    <source>
        <strain evidence="1 2">U15</strain>
    </source>
</reference>
<proteinExistence type="predicted"/>
<evidence type="ECO:0000313" key="1">
    <source>
        <dbReference type="EMBL" id="SNS91168.1"/>
    </source>
</evidence>
<organism evidence="1 2">
    <name type="scientific">Noviherbaspirillum humi</name>
    <dbReference type="NCBI Taxonomy" id="1688639"/>
    <lineage>
        <taxon>Bacteria</taxon>
        <taxon>Pseudomonadati</taxon>
        <taxon>Pseudomonadota</taxon>
        <taxon>Betaproteobacteria</taxon>
        <taxon>Burkholderiales</taxon>
        <taxon>Oxalobacteraceae</taxon>
        <taxon>Noviherbaspirillum</taxon>
    </lineage>
</organism>
<gene>
    <name evidence="1" type="ORF">SAMN06265795_10943</name>
</gene>